<feature type="compositionally biased region" description="Basic and acidic residues" evidence="1">
    <location>
        <begin position="46"/>
        <end position="65"/>
    </location>
</feature>
<dbReference type="RefSeq" id="XP_043152864.1">
    <property type="nucleotide sequence ID" value="XM_043296929.1"/>
</dbReference>
<dbReference type="AlphaFoldDB" id="A0A9P3EPV9"/>
<feature type="region of interest" description="Disordered" evidence="1">
    <location>
        <begin position="10"/>
        <end position="65"/>
    </location>
</feature>
<reference evidence="2 3" key="1">
    <citation type="submission" date="2018-10" db="EMBL/GenBank/DDBJ databases">
        <title>Pan-genome distribution and transcriptional activeness of fungal secondary metabolism genes in Aspergillus section Fumigati.</title>
        <authorList>
            <person name="Takahashi H."/>
            <person name="Umemura M."/>
            <person name="Ninomiya A."/>
            <person name="Kusuya Y."/>
            <person name="Urayama S."/>
            <person name="Shimizu M."/>
            <person name="Watanabe A."/>
            <person name="Kamei K."/>
            <person name="Yaguchi T."/>
            <person name="Hagiwara D."/>
        </authorList>
    </citation>
    <scope>NUCLEOTIDE SEQUENCE [LARGE SCALE GENOMIC DNA]</scope>
    <source>
        <strain evidence="2 3">IFM 55266</strain>
    </source>
</reference>
<comment type="caution">
    <text evidence="2">The sequence shown here is derived from an EMBL/GenBank/DDBJ whole genome shotgun (WGS) entry which is preliminary data.</text>
</comment>
<evidence type="ECO:0000256" key="1">
    <source>
        <dbReference type="SAM" id="MobiDB-lite"/>
    </source>
</evidence>
<organism evidence="2 3">
    <name type="scientific">Aspergillus pseudoviridinutans</name>
    <dbReference type="NCBI Taxonomy" id="1517512"/>
    <lineage>
        <taxon>Eukaryota</taxon>
        <taxon>Fungi</taxon>
        <taxon>Dikarya</taxon>
        <taxon>Ascomycota</taxon>
        <taxon>Pezizomycotina</taxon>
        <taxon>Eurotiomycetes</taxon>
        <taxon>Eurotiomycetidae</taxon>
        <taxon>Eurotiales</taxon>
        <taxon>Aspergillaceae</taxon>
        <taxon>Aspergillus</taxon>
        <taxon>Aspergillus subgen. Fumigati</taxon>
    </lineage>
</organism>
<gene>
    <name evidence="2" type="ORF">Asppvi_000620</name>
</gene>
<name>A0A9P3EPV9_9EURO</name>
<feature type="compositionally biased region" description="Basic and acidic residues" evidence="1">
    <location>
        <begin position="23"/>
        <end position="32"/>
    </location>
</feature>
<dbReference type="Proteomes" id="UP001043456">
    <property type="component" value="Unassembled WGS sequence"/>
</dbReference>
<proteinExistence type="predicted"/>
<keyword evidence="3" id="KW-1185">Reference proteome</keyword>
<dbReference type="GeneID" id="66999233"/>
<sequence>MKVLKILAAKFRSKKNKSKTPVPKRDKSDGSKDVATADTTPTNPARGEKADSKKSKESRGTVTDEERYRYQKIVLGMTDAQIARQLKPGRYEFQGTSLSARPIGEGELAYAYGYRYKQTAC</sequence>
<dbReference type="EMBL" id="BHVY01000001">
    <property type="protein sequence ID" value="GIJ82117.1"/>
    <property type="molecule type" value="Genomic_DNA"/>
</dbReference>
<evidence type="ECO:0000313" key="2">
    <source>
        <dbReference type="EMBL" id="GIJ82117.1"/>
    </source>
</evidence>
<protein>
    <submittedName>
        <fullName evidence="2">Uncharacterized protein</fullName>
    </submittedName>
</protein>
<evidence type="ECO:0000313" key="3">
    <source>
        <dbReference type="Proteomes" id="UP001043456"/>
    </source>
</evidence>
<accession>A0A9P3EPV9</accession>
<dbReference type="OrthoDB" id="5412278at2759"/>